<accession>A0AAV3YRD4</accession>
<sequence>MLDLASIAALVVFRCKFPMDVLSQPDNRQRFNIHVSRTVAFDQIQRRAAVPTLQESVKLNIATVLKALLPAVEPIPQPPLAKVTQKADKQKRCTYCPAKKDRKTKTVCNNCQRHIC</sequence>
<reference evidence="1 2" key="1">
    <citation type="journal article" date="2021" name="Elife">
        <title>Chloroplast acquisition without the gene transfer in kleptoplastic sea slugs, Plakobranchus ocellatus.</title>
        <authorList>
            <person name="Maeda T."/>
            <person name="Takahashi S."/>
            <person name="Yoshida T."/>
            <person name="Shimamura S."/>
            <person name="Takaki Y."/>
            <person name="Nagai Y."/>
            <person name="Toyoda A."/>
            <person name="Suzuki Y."/>
            <person name="Arimoto A."/>
            <person name="Ishii H."/>
            <person name="Satoh N."/>
            <person name="Nishiyama T."/>
            <person name="Hasebe M."/>
            <person name="Maruyama T."/>
            <person name="Minagawa J."/>
            <person name="Obokata J."/>
            <person name="Shigenobu S."/>
        </authorList>
    </citation>
    <scope>NUCLEOTIDE SEQUENCE [LARGE SCALE GENOMIC DNA]</scope>
</reference>
<evidence type="ECO:0000313" key="2">
    <source>
        <dbReference type="Proteomes" id="UP000735302"/>
    </source>
</evidence>
<organism evidence="1 2">
    <name type="scientific">Plakobranchus ocellatus</name>
    <dbReference type="NCBI Taxonomy" id="259542"/>
    <lineage>
        <taxon>Eukaryota</taxon>
        <taxon>Metazoa</taxon>
        <taxon>Spiralia</taxon>
        <taxon>Lophotrochozoa</taxon>
        <taxon>Mollusca</taxon>
        <taxon>Gastropoda</taxon>
        <taxon>Heterobranchia</taxon>
        <taxon>Euthyneura</taxon>
        <taxon>Panpulmonata</taxon>
        <taxon>Sacoglossa</taxon>
        <taxon>Placobranchoidea</taxon>
        <taxon>Plakobranchidae</taxon>
        <taxon>Plakobranchus</taxon>
    </lineage>
</organism>
<keyword evidence="2" id="KW-1185">Reference proteome</keyword>
<gene>
    <name evidence="1" type="ORF">PoB_001200700</name>
</gene>
<comment type="caution">
    <text evidence="1">The sequence shown here is derived from an EMBL/GenBank/DDBJ whole genome shotgun (WGS) entry which is preliminary data.</text>
</comment>
<name>A0AAV3YRD4_9GAST</name>
<dbReference type="EMBL" id="BLXT01001415">
    <property type="protein sequence ID" value="GFN85501.1"/>
    <property type="molecule type" value="Genomic_DNA"/>
</dbReference>
<protein>
    <submittedName>
        <fullName evidence="1">PiggyBac transposable element-derived protein 4</fullName>
    </submittedName>
</protein>
<dbReference type="Proteomes" id="UP000735302">
    <property type="component" value="Unassembled WGS sequence"/>
</dbReference>
<evidence type="ECO:0000313" key="1">
    <source>
        <dbReference type="EMBL" id="GFN85501.1"/>
    </source>
</evidence>
<dbReference type="AlphaFoldDB" id="A0AAV3YRD4"/>
<proteinExistence type="predicted"/>